<reference evidence="2 3" key="1">
    <citation type="submission" date="2017-11" db="EMBL/GenBank/DDBJ databases">
        <title>Draft genome sequence of Rhizobiales bacterium SY3-13.</title>
        <authorList>
            <person name="Sun C."/>
        </authorList>
    </citation>
    <scope>NUCLEOTIDE SEQUENCE [LARGE SCALE GENOMIC DNA]</scope>
    <source>
        <strain evidence="2 3">SY3-13</strain>
    </source>
</reference>
<dbReference type="InterPro" id="IPR036397">
    <property type="entry name" value="RNaseH_sf"/>
</dbReference>
<dbReference type="Gene3D" id="3.30.420.10">
    <property type="entry name" value="Ribonuclease H-like superfamily/Ribonuclease H"/>
    <property type="match status" value="1"/>
</dbReference>
<organism evidence="2 3">
    <name type="scientific">Minwuia thermotolerans</name>
    <dbReference type="NCBI Taxonomy" id="2056226"/>
    <lineage>
        <taxon>Bacteria</taxon>
        <taxon>Pseudomonadati</taxon>
        <taxon>Pseudomonadota</taxon>
        <taxon>Alphaproteobacteria</taxon>
        <taxon>Minwuiales</taxon>
        <taxon>Minwuiaceae</taxon>
        <taxon>Minwuia</taxon>
    </lineage>
</organism>
<proteinExistence type="predicted"/>
<accession>A0A2M9G0J6</accession>
<comment type="caution">
    <text evidence="2">The sequence shown here is derived from an EMBL/GenBank/DDBJ whole genome shotgun (WGS) entry which is preliminary data.</text>
</comment>
<dbReference type="Pfam" id="PF13683">
    <property type="entry name" value="rve_3"/>
    <property type="match status" value="1"/>
</dbReference>
<dbReference type="InterPro" id="IPR012337">
    <property type="entry name" value="RNaseH-like_sf"/>
</dbReference>
<sequence>MERWHQTLKNRILLENYYLPGTLAQAVEAFVEHYNHCRYHDSIGNLTPADDYLGRDQDTLKERRKITKQTTKQRCLLNQRQAA</sequence>
<evidence type="ECO:0000259" key="1">
    <source>
        <dbReference type="Pfam" id="PF13683"/>
    </source>
</evidence>
<dbReference type="GO" id="GO:0015074">
    <property type="term" value="P:DNA integration"/>
    <property type="evidence" value="ECO:0007669"/>
    <property type="project" value="InterPro"/>
</dbReference>
<dbReference type="SUPFAM" id="SSF53098">
    <property type="entry name" value="Ribonuclease H-like"/>
    <property type="match status" value="1"/>
</dbReference>
<dbReference type="GO" id="GO:0003676">
    <property type="term" value="F:nucleic acid binding"/>
    <property type="evidence" value="ECO:0007669"/>
    <property type="project" value="InterPro"/>
</dbReference>
<feature type="domain" description="Integrase catalytic" evidence="1">
    <location>
        <begin position="1"/>
        <end position="48"/>
    </location>
</feature>
<evidence type="ECO:0000313" key="2">
    <source>
        <dbReference type="EMBL" id="PJK29226.1"/>
    </source>
</evidence>
<dbReference type="InterPro" id="IPR001584">
    <property type="entry name" value="Integrase_cat-core"/>
</dbReference>
<dbReference type="OrthoDB" id="9803878at2"/>
<dbReference type="EMBL" id="PHIG01000035">
    <property type="protein sequence ID" value="PJK29226.1"/>
    <property type="molecule type" value="Genomic_DNA"/>
</dbReference>
<dbReference type="Proteomes" id="UP000229498">
    <property type="component" value="Unassembled WGS sequence"/>
</dbReference>
<gene>
    <name evidence="2" type="ORF">CVT23_12970</name>
</gene>
<keyword evidence="3" id="KW-1185">Reference proteome</keyword>
<dbReference type="AlphaFoldDB" id="A0A2M9G0J6"/>
<evidence type="ECO:0000313" key="3">
    <source>
        <dbReference type="Proteomes" id="UP000229498"/>
    </source>
</evidence>
<name>A0A2M9G0J6_9PROT</name>
<protein>
    <recommendedName>
        <fullName evidence="1">Integrase catalytic domain-containing protein</fullName>
    </recommendedName>
</protein>